<dbReference type="AlphaFoldDB" id="A0A1M4X6H6"/>
<organism evidence="2 3">
    <name type="scientific">Seinonella peptonophila</name>
    <dbReference type="NCBI Taxonomy" id="112248"/>
    <lineage>
        <taxon>Bacteria</taxon>
        <taxon>Bacillati</taxon>
        <taxon>Bacillota</taxon>
        <taxon>Bacilli</taxon>
        <taxon>Bacillales</taxon>
        <taxon>Thermoactinomycetaceae</taxon>
        <taxon>Seinonella</taxon>
    </lineage>
</organism>
<evidence type="ECO:0000313" key="2">
    <source>
        <dbReference type="EMBL" id="SHE88732.1"/>
    </source>
</evidence>
<dbReference type="Gene3D" id="1.10.10.10">
    <property type="entry name" value="Winged helix-like DNA-binding domain superfamily/Winged helix DNA-binding domain"/>
    <property type="match status" value="1"/>
</dbReference>
<proteinExistence type="predicted"/>
<evidence type="ECO:0000313" key="3">
    <source>
        <dbReference type="Proteomes" id="UP000184476"/>
    </source>
</evidence>
<reference evidence="2 3" key="1">
    <citation type="submission" date="2016-11" db="EMBL/GenBank/DDBJ databases">
        <authorList>
            <person name="Jaros S."/>
            <person name="Januszkiewicz K."/>
            <person name="Wedrychowicz H."/>
        </authorList>
    </citation>
    <scope>NUCLEOTIDE SEQUENCE [LARGE SCALE GENOMIC DNA]</scope>
    <source>
        <strain evidence="2 3">DSM 44666</strain>
    </source>
</reference>
<feature type="domain" description="Transcription regulator PadR N-terminal" evidence="1">
    <location>
        <begin position="13"/>
        <end position="86"/>
    </location>
</feature>
<dbReference type="GO" id="GO:0003677">
    <property type="term" value="F:DNA binding"/>
    <property type="evidence" value="ECO:0007669"/>
    <property type="project" value="UniProtKB-KW"/>
</dbReference>
<dbReference type="InterPro" id="IPR005149">
    <property type="entry name" value="Tscrpt_reg_PadR_N"/>
</dbReference>
<dbReference type="PANTHER" id="PTHR33169:SF14">
    <property type="entry name" value="TRANSCRIPTIONAL REGULATOR RV3488"/>
    <property type="match status" value="1"/>
</dbReference>
<dbReference type="InterPro" id="IPR036388">
    <property type="entry name" value="WH-like_DNA-bd_sf"/>
</dbReference>
<dbReference type="STRING" id="112248.SAMN05444392_104134"/>
<dbReference type="InterPro" id="IPR052509">
    <property type="entry name" value="Metal_resp_DNA-bind_regulator"/>
</dbReference>
<sequence length="193" mass="22672">MGGGNAIYELYILGELMGGNLHGYLLHTILNQVVGPLRKISWGVLYPLIRRLEDEGLIEQVLDEQTHKGRGKKRKPYRITQTGKHQFYLLMEEPIAYTADYDLHFQIKLSNFCNVKDDVKLIILHQYKDHLCFIRRHIEDNRAQIVHFNQIPDVEKPHILNVLDLRSKQVEVNERWIEEKIQEVKKALSVDNH</sequence>
<name>A0A1M4X6H6_9BACL</name>
<dbReference type="Pfam" id="PF03551">
    <property type="entry name" value="PadR"/>
    <property type="match status" value="1"/>
</dbReference>
<accession>A0A1M4X6H6</accession>
<keyword evidence="3" id="KW-1185">Reference proteome</keyword>
<dbReference type="EMBL" id="FQVL01000004">
    <property type="protein sequence ID" value="SHE88732.1"/>
    <property type="molecule type" value="Genomic_DNA"/>
</dbReference>
<dbReference type="PANTHER" id="PTHR33169">
    <property type="entry name" value="PADR-FAMILY TRANSCRIPTIONAL REGULATOR"/>
    <property type="match status" value="1"/>
</dbReference>
<evidence type="ECO:0000259" key="1">
    <source>
        <dbReference type="Pfam" id="PF03551"/>
    </source>
</evidence>
<protein>
    <submittedName>
        <fullName evidence="2">DNA-binding transcriptional regulator, PadR family</fullName>
    </submittedName>
</protein>
<dbReference type="Proteomes" id="UP000184476">
    <property type="component" value="Unassembled WGS sequence"/>
</dbReference>
<gene>
    <name evidence="2" type="ORF">SAMN05444392_104134</name>
</gene>
<dbReference type="InterPro" id="IPR036390">
    <property type="entry name" value="WH_DNA-bd_sf"/>
</dbReference>
<keyword evidence="2" id="KW-0238">DNA-binding</keyword>
<dbReference type="SUPFAM" id="SSF46785">
    <property type="entry name" value="Winged helix' DNA-binding domain"/>
    <property type="match status" value="1"/>
</dbReference>